<accession>A0A2H5F0R2</accession>
<evidence type="ECO:0008006" key="3">
    <source>
        <dbReference type="Google" id="ProtNLM"/>
    </source>
</evidence>
<name>A0A2H5F0R2_9RHOB</name>
<dbReference type="Proteomes" id="UP000234530">
    <property type="component" value="Chromosome"/>
</dbReference>
<dbReference type="AlphaFoldDB" id="A0A2H5F0R2"/>
<evidence type="ECO:0000313" key="1">
    <source>
        <dbReference type="EMBL" id="AUH65149.1"/>
    </source>
</evidence>
<keyword evidence="2" id="KW-1185">Reference proteome</keyword>
<reference evidence="1 2" key="1">
    <citation type="journal article" date="2013" name="Antonie Van Leeuwenhoek">
        <title>Paracoccus zhejiangensis sp. nov., isolated from activated sludge in wastewater-treatment system.</title>
        <authorList>
            <person name="Wu Z.G."/>
            <person name="Zhang D.F."/>
            <person name="Liu Y.L."/>
            <person name="Wang F."/>
            <person name="Jiang X."/>
            <person name="Li C."/>
            <person name="Li S.P."/>
            <person name="Hong Q."/>
            <person name="Li W.J."/>
        </authorList>
    </citation>
    <scope>NUCLEOTIDE SEQUENCE [LARGE SCALE GENOMIC DNA]</scope>
    <source>
        <strain evidence="1 2">J6</strain>
    </source>
</reference>
<sequence length="310" mass="34895">MKTGTSTIQSWLGENRKALEEAGWIYPGWPCRDSDRIAALVARSPEHQNLVISDEGLWHQSMDRSRTDEIAEALKGYDVTVLVYFRRPDEFLEAWFKQGLKVGSGVHAVQSFLKSYQTRPRALRKRLETFVTLFGRDNVIVAPYERSQLKNANLLSDFLARAGLPEAVATLPAPPDKNISPNAEAILLTGILRRSLDCEQAVIDQVMGALPREGLVTVKTSILTPQEAAGIRRRYRPLFRKIQKEFKTGVDPDFFRNWADDEAPMPVSRLRRAYDELVTPANGQAPIPAGRPGAPTSPSLVRRGIRRFFR</sequence>
<dbReference type="KEGG" id="pzh:CX676_14005"/>
<proteinExistence type="predicted"/>
<gene>
    <name evidence="1" type="ORF">CX676_14005</name>
</gene>
<dbReference type="EMBL" id="CP025430">
    <property type="protein sequence ID" value="AUH65149.1"/>
    <property type="molecule type" value="Genomic_DNA"/>
</dbReference>
<evidence type="ECO:0000313" key="2">
    <source>
        <dbReference type="Proteomes" id="UP000234530"/>
    </source>
</evidence>
<organism evidence="1 2">
    <name type="scientific">Paracoccus zhejiangensis</name>
    <dbReference type="NCBI Taxonomy" id="1077935"/>
    <lineage>
        <taxon>Bacteria</taxon>
        <taxon>Pseudomonadati</taxon>
        <taxon>Pseudomonadota</taxon>
        <taxon>Alphaproteobacteria</taxon>
        <taxon>Rhodobacterales</taxon>
        <taxon>Paracoccaceae</taxon>
        <taxon>Paracoccus</taxon>
    </lineage>
</organism>
<protein>
    <recommendedName>
        <fullName evidence="3">Sulfotransferase family protein</fullName>
    </recommendedName>
</protein>